<keyword evidence="1" id="KW-0472">Membrane</keyword>
<organism evidence="2 3">
    <name type="scientific">Spraguea lophii (strain 42_110)</name>
    <name type="common">Microsporidian parasite</name>
    <dbReference type="NCBI Taxonomy" id="1358809"/>
    <lineage>
        <taxon>Eukaryota</taxon>
        <taxon>Fungi</taxon>
        <taxon>Fungi incertae sedis</taxon>
        <taxon>Microsporidia</taxon>
        <taxon>Spragueidae</taxon>
        <taxon>Spraguea</taxon>
    </lineage>
</organism>
<dbReference type="Proteomes" id="UP000014978">
    <property type="component" value="Unassembled WGS sequence"/>
</dbReference>
<evidence type="ECO:0000256" key="1">
    <source>
        <dbReference type="SAM" id="Phobius"/>
    </source>
</evidence>
<dbReference type="AlphaFoldDB" id="S7XFV2"/>
<dbReference type="VEuPathDB" id="MicrosporidiaDB:SLOPH_578"/>
<keyword evidence="1" id="KW-1133">Transmembrane helix</keyword>
<keyword evidence="3" id="KW-1185">Reference proteome</keyword>
<dbReference type="EMBL" id="ATCN01001135">
    <property type="protein sequence ID" value="EPR77929.1"/>
    <property type="molecule type" value="Genomic_DNA"/>
</dbReference>
<keyword evidence="1" id="KW-0812">Transmembrane</keyword>
<accession>S7XFV2</accession>
<proteinExistence type="predicted"/>
<name>S7XFV2_SPRLO</name>
<dbReference type="HOGENOM" id="CLU_1788065_0_0_1"/>
<dbReference type="InParanoid" id="S7XFV2"/>
<protein>
    <submittedName>
        <fullName evidence="2">Uncharacterized protein</fullName>
    </submittedName>
</protein>
<reference evidence="3" key="1">
    <citation type="journal article" date="2013" name="PLoS Genet.">
        <title>The genome of Spraguea lophii and the basis of host-microsporidian interactions.</title>
        <authorList>
            <person name="Campbell S.E."/>
            <person name="Williams T.A."/>
            <person name="Yousuf A."/>
            <person name="Soanes D.M."/>
            <person name="Paszkiewicz K.H."/>
            <person name="Williams B.A.P."/>
        </authorList>
    </citation>
    <scope>NUCLEOTIDE SEQUENCE [LARGE SCALE GENOMIC DNA]</scope>
    <source>
        <strain evidence="3">42_110</strain>
    </source>
</reference>
<comment type="caution">
    <text evidence="2">The sequence shown here is derived from an EMBL/GenBank/DDBJ whole genome shotgun (WGS) entry which is preliminary data.</text>
</comment>
<gene>
    <name evidence="2" type="ORF">SLOPH_578</name>
</gene>
<evidence type="ECO:0000313" key="3">
    <source>
        <dbReference type="Proteomes" id="UP000014978"/>
    </source>
</evidence>
<feature type="transmembrane region" description="Helical" evidence="1">
    <location>
        <begin position="112"/>
        <end position="130"/>
    </location>
</feature>
<sequence length="145" mass="17687">MNVFMSLLFFICTLTFYNISQFKFFLPDYELQKLQNFFNRKIDELNIENKIVDNELTEYMYNMKKIIQYKHYFADVDIMDLLQNMRGIIFVKNLLDRVKDFNEEEIFTFNTLPYNLCMLLPIALPLIKILSIGYKYRRKIQENNK</sequence>
<evidence type="ECO:0000313" key="2">
    <source>
        <dbReference type="EMBL" id="EPR77929.1"/>
    </source>
</evidence>